<dbReference type="AlphaFoldDB" id="A0A151IFU9"/>
<accession>A0A151IFU9</accession>
<sequence length="100" mass="10634">MAIHPYVRDTPLPRSRPSSLDGPSPLSRPLRFSRGREREATSIIVVCAMVVSSASGCAGTATAAWPMSHDGITGCLAIPCHVLHIDGPQGSQTAEFLHDR</sequence>
<gene>
    <name evidence="2" type="ORF">ALC62_09629</name>
</gene>
<proteinExistence type="predicted"/>
<organism evidence="2 3">
    <name type="scientific">Cyphomyrmex costatus</name>
    <dbReference type="NCBI Taxonomy" id="456900"/>
    <lineage>
        <taxon>Eukaryota</taxon>
        <taxon>Metazoa</taxon>
        <taxon>Ecdysozoa</taxon>
        <taxon>Arthropoda</taxon>
        <taxon>Hexapoda</taxon>
        <taxon>Insecta</taxon>
        <taxon>Pterygota</taxon>
        <taxon>Neoptera</taxon>
        <taxon>Endopterygota</taxon>
        <taxon>Hymenoptera</taxon>
        <taxon>Apocrita</taxon>
        <taxon>Aculeata</taxon>
        <taxon>Formicoidea</taxon>
        <taxon>Formicidae</taxon>
        <taxon>Myrmicinae</taxon>
        <taxon>Cyphomyrmex</taxon>
    </lineage>
</organism>
<name>A0A151IFU9_9HYME</name>
<keyword evidence="3" id="KW-1185">Reference proteome</keyword>
<reference evidence="2 3" key="1">
    <citation type="submission" date="2016-03" db="EMBL/GenBank/DDBJ databases">
        <title>Cyphomyrmex costatus WGS genome.</title>
        <authorList>
            <person name="Nygaard S."/>
            <person name="Hu H."/>
            <person name="Boomsma J."/>
            <person name="Zhang G."/>
        </authorList>
    </citation>
    <scope>NUCLEOTIDE SEQUENCE [LARGE SCALE GENOMIC DNA]</scope>
    <source>
        <strain evidence="2">MS0001</strain>
        <tissue evidence="2">Whole body</tissue>
    </source>
</reference>
<dbReference type="EMBL" id="KQ977796">
    <property type="protein sequence ID" value="KYM99627.1"/>
    <property type="molecule type" value="Genomic_DNA"/>
</dbReference>
<protein>
    <submittedName>
        <fullName evidence="2">Uncharacterized protein</fullName>
    </submittedName>
</protein>
<feature type="region of interest" description="Disordered" evidence="1">
    <location>
        <begin position="1"/>
        <end position="33"/>
    </location>
</feature>
<dbReference type="Proteomes" id="UP000078542">
    <property type="component" value="Unassembled WGS sequence"/>
</dbReference>
<evidence type="ECO:0000313" key="2">
    <source>
        <dbReference type="EMBL" id="KYM99627.1"/>
    </source>
</evidence>
<evidence type="ECO:0000256" key="1">
    <source>
        <dbReference type="SAM" id="MobiDB-lite"/>
    </source>
</evidence>
<evidence type="ECO:0000313" key="3">
    <source>
        <dbReference type="Proteomes" id="UP000078542"/>
    </source>
</evidence>